<evidence type="ECO:0000256" key="6">
    <source>
        <dbReference type="ARBA" id="ARBA00022833"/>
    </source>
</evidence>
<dbReference type="EMBL" id="GL377303">
    <property type="protein sequence ID" value="EFJ00563.1"/>
    <property type="molecule type" value="Genomic_DNA"/>
</dbReference>
<evidence type="ECO:0000256" key="1">
    <source>
        <dbReference type="ARBA" id="ARBA00001947"/>
    </source>
</evidence>
<dbReference type="SUPFAM" id="SSF55486">
    <property type="entry name" value="Metalloproteases ('zincins'), catalytic domain"/>
    <property type="match status" value="1"/>
</dbReference>
<evidence type="ECO:0000313" key="10">
    <source>
        <dbReference type="EMBL" id="EFJ00563.1"/>
    </source>
</evidence>
<dbReference type="SMART" id="SM01351">
    <property type="entry name" value="Aspzincin_M35"/>
    <property type="match status" value="1"/>
</dbReference>
<dbReference type="GO" id="GO:0046872">
    <property type="term" value="F:metal ion binding"/>
    <property type="evidence" value="ECO:0007669"/>
    <property type="project" value="UniProtKB-KW"/>
</dbReference>
<keyword evidence="5" id="KW-0378">Hydrolase</keyword>
<dbReference type="OMA" id="HELGNFF"/>
<evidence type="ECO:0000259" key="9">
    <source>
        <dbReference type="SMART" id="SM01351"/>
    </source>
</evidence>
<evidence type="ECO:0000256" key="2">
    <source>
        <dbReference type="ARBA" id="ARBA00010279"/>
    </source>
</evidence>
<organism evidence="11">
    <name type="scientific">Schizophyllum commune (strain H4-8 / FGSC 9210)</name>
    <name type="common">Split gill fungus</name>
    <dbReference type="NCBI Taxonomy" id="578458"/>
    <lineage>
        <taxon>Eukaryota</taxon>
        <taxon>Fungi</taxon>
        <taxon>Dikarya</taxon>
        <taxon>Basidiomycota</taxon>
        <taxon>Agaricomycotina</taxon>
        <taxon>Agaricomycetes</taxon>
        <taxon>Agaricomycetidae</taxon>
        <taxon>Agaricales</taxon>
        <taxon>Schizophyllaceae</taxon>
        <taxon>Schizophyllum</taxon>
    </lineage>
</organism>
<dbReference type="PANTHER" id="PTHR37016:SF3">
    <property type="entry name" value="NEUTRAL PROTEASE 2-RELATED"/>
    <property type="match status" value="1"/>
</dbReference>
<feature type="chain" id="PRO_5003120290" description="Lysine-specific metallo-endopeptidase domain-containing protein" evidence="8">
    <location>
        <begin position="18"/>
        <end position="356"/>
    </location>
</feature>
<comment type="similarity">
    <text evidence="2">Belongs to the peptidase M35 family.</text>
</comment>
<dbReference type="PANTHER" id="PTHR37016">
    <property type="match status" value="1"/>
</dbReference>
<evidence type="ECO:0000313" key="11">
    <source>
        <dbReference type="Proteomes" id="UP000007431"/>
    </source>
</evidence>
<dbReference type="InterPro" id="IPR029463">
    <property type="entry name" value="Lys_MEP"/>
</dbReference>
<dbReference type="RefSeq" id="XP_003035465.1">
    <property type="nucleotide sequence ID" value="XM_003035419.1"/>
</dbReference>
<dbReference type="eggNOG" id="ENOG502SIJR">
    <property type="taxonomic scope" value="Eukaryota"/>
</dbReference>
<dbReference type="GeneID" id="9594815"/>
<evidence type="ECO:0000256" key="7">
    <source>
        <dbReference type="ARBA" id="ARBA00023049"/>
    </source>
</evidence>
<accession>D8PU43</accession>
<dbReference type="Pfam" id="PF14521">
    <property type="entry name" value="Aspzincin_M35"/>
    <property type="match status" value="1"/>
</dbReference>
<evidence type="ECO:0000256" key="8">
    <source>
        <dbReference type="SAM" id="SignalP"/>
    </source>
</evidence>
<keyword evidence="8" id="KW-0732">Signal</keyword>
<gene>
    <name evidence="10" type="ORF">SCHCODRAFT_74958</name>
</gene>
<dbReference type="InterPro" id="IPR024079">
    <property type="entry name" value="MetalloPept_cat_dom_sf"/>
</dbReference>
<evidence type="ECO:0000256" key="3">
    <source>
        <dbReference type="ARBA" id="ARBA00022670"/>
    </source>
</evidence>
<protein>
    <recommendedName>
        <fullName evidence="9">Lysine-specific metallo-endopeptidase domain-containing protein</fullName>
    </recommendedName>
</protein>
<reference evidence="10 11" key="1">
    <citation type="journal article" date="2010" name="Nat. Biotechnol.">
        <title>Genome sequence of the model mushroom Schizophyllum commune.</title>
        <authorList>
            <person name="Ohm R.A."/>
            <person name="de Jong J.F."/>
            <person name="Lugones L.G."/>
            <person name="Aerts A."/>
            <person name="Kothe E."/>
            <person name="Stajich J.E."/>
            <person name="de Vries R.P."/>
            <person name="Record E."/>
            <person name="Levasseur A."/>
            <person name="Baker S.E."/>
            <person name="Bartholomew K.A."/>
            <person name="Coutinho P.M."/>
            <person name="Erdmann S."/>
            <person name="Fowler T.J."/>
            <person name="Gathman A.C."/>
            <person name="Lombard V."/>
            <person name="Henrissat B."/>
            <person name="Knabe N."/>
            <person name="Kuees U."/>
            <person name="Lilly W.W."/>
            <person name="Lindquist E."/>
            <person name="Lucas S."/>
            <person name="Magnuson J.K."/>
            <person name="Piumi F."/>
            <person name="Raudaskoski M."/>
            <person name="Salamov A."/>
            <person name="Schmutz J."/>
            <person name="Schwarze F.W.M.R."/>
            <person name="vanKuyk P.A."/>
            <person name="Horton J.S."/>
            <person name="Grigoriev I.V."/>
            <person name="Woesten H.A.B."/>
        </authorList>
    </citation>
    <scope>NUCLEOTIDE SEQUENCE [LARGE SCALE GENOMIC DNA]</scope>
    <source>
        <strain evidence="11">H4-8 / FGSC 9210</strain>
    </source>
</reference>
<proteinExistence type="inferred from homology"/>
<dbReference type="InParanoid" id="D8PU43"/>
<feature type="signal peptide" evidence="8">
    <location>
        <begin position="1"/>
        <end position="17"/>
    </location>
</feature>
<keyword evidence="3" id="KW-0645">Protease</keyword>
<keyword evidence="7" id="KW-0482">Metalloprotease</keyword>
<comment type="cofactor">
    <cofactor evidence="1">
        <name>Zn(2+)</name>
        <dbReference type="ChEBI" id="CHEBI:29105"/>
    </cofactor>
</comment>
<dbReference type="AlphaFoldDB" id="D8PU43"/>
<sequence length="356" mass="37213">MLALGATVLSLAAAASATKSLKVSTAAPSELTDVSDLSVTTTIVNTGDETLKLLTDPRSALSSWATNTFAVTHADSGAGVDFTGVKVRYSPEAAAQLGEAITTLAPGESIDVAHEVGRYYNFTGAGEGAFHFEPVNLFTAIEADGSLTELRADTETAAVHLAGQLSTSKALSPSSLGGAADARFAARDLKKRAQYTSSCTSTYRSQTNAAITASSGLASNSISHLEANPSGSTLQTTWYGTFASSRYRATLSAFEALVDSPSSWTYDCSCTESGTYAYVYPSQYGEVYLCGYFWQAPATGSGSRADTIIHEGTHFPQVLGTDDVTYGESSCKSLARSNPAQAVNNADNHAFFSDYA</sequence>
<dbReference type="GO" id="GO:0004222">
    <property type="term" value="F:metalloendopeptidase activity"/>
    <property type="evidence" value="ECO:0007669"/>
    <property type="project" value="InterPro"/>
</dbReference>
<feature type="domain" description="Lysine-specific metallo-endopeptidase" evidence="9">
    <location>
        <begin position="223"/>
        <end position="354"/>
    </location>
</feature>
<dbReference type="InterPro" id="IPR034115">
    <property type="entry name" value="M35_peptidyl-Lys"/>
</dbReference>
<dbReference type="CDD" id="cd11306">
    <property type="entry name" value="M35_peptidyl-Lys"/>
    <property type="match status" value="1"/>
</dbReference>
<evidence type="ECO:0000256" key="5">
    <source>
        <dbReference type="ARBA" id="ARBA00022801"/>
    </source>
</evidence>
<dbReference type="Gene3D" id="3.40.390.10">
    <property type="entry name" value="Collagenase (Catalytic Domain)"/>
    <property type="match status" value="1"/>
</dbReference>
<evidence type="ECO:0000256" key="4">
    <source>
        <dbReference type="ARBA" id="ARBA00022723"/>
    </source>
</evidence>
<dbReference type="Proteomes" id="UP000007431">
    <property type="component" value="Unassembled WGS sequence"/>
</dbReference>
<dbReference type="HOGENOM" id="CLU_041257_0_0_1"/>
<dbReference type="KEGG" id="scm:SCHCO_02604352"/>
<dbReference type="VEuPathDB" id="FungiDB:SCHCODRAFT_02604352"/>
<keyword evidence="4" id="KW-0479">Metal-binding</keyword>
<dbReference type="Gene3D" id="2.60.40.2970">
    <property type="match status" value="1"/>
</dbReference>
<keyword evidence="11" id="KW-1185">Reference proteome</keyword>
<keyword evidence="6" id="KW-0862">Zinc</keyword>
<dbReference type="OrthoDB" id="412874at2759"/>
<dbReference type="InterPro" id="IPR050414">
    <property type="entry name" value="Fungal_M35_metalloproteases"/>
</dbReference>
<name>D8PU43_SCHCM</name>
<dbReference type="GO" id="GO:0006508">
    <property type="term" value="P:proteolysis"/>
    <property type="evidence" value="ECO:0007669"/>
    <property type="project" value="UniProtKB-KW"/>
</dbReference>